<dbReference type="EMBL" id="VSSQ01001097">
    <property type="protein sequence ID" value="MPM05068.1"/>
    <property type="molecule type" value="Genomic_DNA"/>
</dbReference>
<comment type="cofactor">
    <cofactor evidence="1">
        <name>(R)-lipoate</name>
        <dbReference type="ChEBI" id="CHEBI:83088"/>
    </cofactor>
</comment>
<evidence type="ECO:0000256" key="2">
    <source>
        <dbReference type="ARBA" id="ARBA00022679"/>
    </source>
</evidence>
<accession>A0A644WNM4</accession>
<dbReference type="AlphaFoldDB" id="A0A644WNM4"/>
<feature type="domain" description="2-oxoacid dehydrogenase acyltransferase catalytic" evidence="4">
    <location>
        <begin position="180"/>
        <end position="258"/>
    </location>
</feature>
<dbReference type="GO" id="GO:0031405">
    <property type="term" value="F:lipoic acid binding"/>
    <property type="evidence" value="ECO:0007669"/>
    <property type="project" value="TreeGrafter"/>
</dbReference>
<keyword evidence="3" id="KW-0012">Acyltransferase</keyword>
<name>A0A644WNM4_9ZZZZ</name>
<comment type="caution">
    <text evidence="5">The sequence shown here is derived from an EMBL/GenBank/DDBJ whole genome shotgun (WGS) entry which is preliminary data.</text>
</comment>
<evidence type="ECO:0000256" key="3">
    <source>
        <dbReference type="ARBA" id="ARBA00023315"/>
    </source>
</evidence>
<dbReference type="Pfam" id="PF00198">
    <property type="entry name" value="2-oxoacid_dh"/>
    <property type="match status" value="2"/>
</dbReference>
<proteinExistence type="predicted"/>
<dbReference type="PANTHER" id="PTHR43178:SF5">
    <property type="entry name" value="LIPOAMIDE ACYLTRANSFERASE COMPONENT OF BRANCHED-CHAIN ALPHA-KETO ACID DEHYDROGENASE COMPLEX, MITOCHONDRIAL"/>
    <property type="match status" value="1"/>
</dbReference>
<keyword evidence="2" id="KW-0808">Transferase</keyword>
<dbReference type="Gene3D" id="3.30.559.10">
    <property type="entry name" value="Chloramphenicol acetyltransferase-like domain"/>
    <property type="match status" value="1"/>
</dbReference>
<dbReference type="InterPro" id="IPR001078">
    <property type="entry name" value="2-oxoacid_DH_actylTfrase"/>
</dbReference>
<dbReference type="InterPro" id="IPR050743">
    <property type="entry name" value="2-oxoacid_DH_E2_comp"/>
</dbReference>
<feature type="domain" description="2-oxoacid dehydrogenase acyltransferase catalytic" evidence="4">
    <location>
        <begin position="29"/>
        <end position="136"/>
    </location>
</feature>
<reference evidence="5" key="1">
    <citation type="submission" date="2019-08" db="EMBL/GenBank/DDBJ databases">
        <authorList>
            <person name="Kucharzyk K."/>
            <person name="Murdoch R.W."/>
            <person name="Higgins S."/>
            <person name="Loffler F."/>
        </authorList>
    </citation>
    <scope>NUCLEOTIDE SEQUENCE</scope>
</reference>
<dbReference type="SUPFAM" id="SSF52777">
    <property type="entry name" value="CoA-dependent acyltransferases"/>
    <property type="match status" value="1"/>
</dbReference>
<dbReference type="InterPro" id="IPR023213">
    <property type="entry name" value="CAT-like_dom_sf"/>
</dbReference>
<protein>
    <recommendedName>
        <fullName evidence="4">2-oxoacid dehydrogenase acyltransferase catalytic domain-containing protein</fullName>
    </recommendedName>
</protein>
<dbReference type="GO" id="GO:0016407">
    <property type="term" value="F:acetyltransferase activity"/>
    <property type="evidence" value="ECO:0007669"/>
    <property type="project" value="TreeGrafter"/>
</dbReference>
<dbReference type="GO" id="GO:0005737">
    <property type="term" value="C:cytoplasm"/>
    <property type="evidence" value="ECO:0007669"/>
    <property type="project" value="TreeGrafter"/>
</dbReference>
<organism evidence="5">
    <name type="scientific">bioreactor metagenome</name>
    <dbReference type="NCBI Taxonomy" id="1076179"/>
    <lineage>
        <taxon>unclassified sequences</taxon>
        <taxon>metagenomes</taxon>
        <taxon>ecological metagenomes</taxon>
    </lineage>
</organism>
<evidence type="ECO:0000313" key="5">
    <source>
        <dbReference type="EMBL" id="MPM05068.1"/>
    </source>
</evidence>
<dbReference type="PANTHER" id="PTHR43178">
    <property type="entry name" value="DIHYDROLIPOAMIDE ACETYLTRANSFERASE COMPONENT OF PYRUVATE DEHYDROGENASE COMPLEX"/>
    <property type="match status" value="1"/>
</dbReference>
<evidence type="ECO:0000259" key="4">
    <source>
        <dbReference type="Pfam" id="PF00198"/>
    </source>
</evidence>
<gene>
    <name evidence="5" type="ORF">SDC9_51352</name>
</gene>
<evidence type="ECO:0000256" key="1">
    <source>
        <dbReference type="ARBA" id="ARBA00001938"/>
    </source>
</evidence>
<sequence>MKNYRIQRFPDSRIASIDVCEIGKRKHHVIGLVEFDVTDSRRKIREYNKTHTDRISFNAWLISVIGSTMKKYDTSGSYLSGKNKQIIFDDINVSVVVEKEINGIKLPIPLIIQKAHSRSIDSITAQIADAKNAALSDKEIVLHRKTQRLEKTYYVLPKFLRRYFWRYLLRHPRLAYRKMGNVAFTSLGMMGKVDGWFIPISVHPVCFGVSSIIRKPAVADDKIEIRDVLRMSVLIDHDVIDGAPMARFISDLSRNIEHGLNL</sequence>